<feature type="domain" description="WYL" evidence="1">
    <location>
        <begin position="37"/>
        <end position="66"/>
    </location>
</feature>
<dbReference type="EMBL" id="JBAKUA010000002">
    <property type="protein sequence ID" value="MEH1545836.1"/>
    <property type="molecule type" value="Genomic_DNA"/>
</dbReference>
<evidence type="ECO:0000313" key="2">
    <source>
        <dbReference type="EMBL" id="MEH1545836.1"/>
    </source>
</evidence>
<organism evidence="2 3">
    <name type="scientific">Cutibacterium avidum</name>
    <dbReference type="NCBI Taxonomy" id="33010"/>
    <lineage>
        <taxon>Bacteria</taxon>
        <taxon>Bacillati</taxon>
        <taxon>Actinomycetota</taxon>
        <taxon>Actinomycetes</taxon>
        <taxon>Propionibacteriales</taxon>
        <taxon>Propionibacteriaceae</taxon>
        <taxon>Cutibacterium</taxon>
    </lineage>
</organism>
<reference evidence="2" key="1">
    <citation type="submission" date="2024-02" db="EMBL/GenBank/DDBJ databases">
        <title>Bacterial skin colonization with Propionibacterium avidum as a risk factor for Periprosthetic Joint Infections - a single-center prospective study.</title>
        <authorList>
            <person name="Achermann Y."/>
        </authorList>
    </citation>
    <scope>NUCLEOTIDE SEQUENCE</scope>
    <source>
        <strain evidence="2">PAVI-2017310195</strain>
    </source>
</reference>
<proteinExistence type="predicted"/>
<sequence>MTSVKIPPLLLDADEVCTLATGLLVLEAGGADASAAVVREGIWYLIAYDTQRADWRLFRLDRVQDAASQAAPLDATMPDFPAASIQEWLTTDFRRSRTHDN</sequence>
<dbReference type="InterPro" id="IPR026881">
    <property type="entry name" value="WYL_dom"/>
</dbReference>
<name>A0AB35XFN8_9ACTN</name>
<protein>
    <submittedName>
        <fullName evidence="2">WYL domain-containing protein</fullName>
    </submittedName>
</protein>
<dbReference type="Pfam" id="PF13280">
    <property type="entry name" value="WYL"/>
    <property type="match status" value="1"/>
</dbReference>
<evidence type="ECO:0000313" key="3">
    <source>
        <dbReference type="Proteomes" id="UP001309299"/>
    </source>
</evidence>
<dbReference type="RefSeq" id="WP_279186862.1">
    <property type="nucleotide sequence ID" value="NZ_JBAKUA010000002.1"/>
</dbReference>
<gene>
    <name evidence="2" type="ORF">V7F78_02140</name>
</gene>
<evidence type="ECO:0000259" key="1">
    <source>
        <dbReference type="Pfam" id="PF13280"/>
    </source>
</evidence>
<accession>A0AB35XFN8</accession>
<comment type="caution">
    <text evidence="2">The sequence shown here is derived from an EMBL/GenBank/DDBJ whole genome shotgun (WGS) entry which is preliminary data.</text>
</comment>
<dbReference type="AlphaFoldDB" id="A0AB35XFN8"/>
<dbReference type="Proteomes" id="UP001309299">
    <property type="component" value="Unassembled WGS sequence"/>
</dbReference>